<accession>A0AAI9C603</accession>
<name>A0AAI9C603_STEMA</name>
<proteinExistence type="predicted"/>
<evidence type="ECO:0000313" key="2">
    <source>
        <dbReference type="Proteomes" id="UP001218208"/>
    </source>
</evidence>
<organism evidence="1 2">
    <name type="scientific">Stenotrophomonas maltophilia</name>
    <name type="common">Pseudomonas maltophilia</name>
    <name type="synonym">Xanthomonas maltophilia</name>
    <dbReference type="NCBI Taxonomy" id="40324"/>
    <lineage>
        <taxon>Bacteria</taxon>
        <taxon>Pseudomonadati</taxon>
        <taxon>Pseudomonadota</taxon>
        <taxon>Gammaproteobacteria</taxon>
        <taxon>Lysobacterales</taxon>
        <taxon>Lysobacteraceae</taxon>
        <taxon>Stenotrophomonas</taxon>
        <taxon>Stenotrophomonas maltophilia group</taxon>
    </lineage>
</organism>
<dbReference type="AlphaFoldDB" id="A0AAI9C603"/>
<comment type="caution">
    <text evidence="1">The sequence shown here is derived from an EMBL/GenBank/DDBJ whole genome shotgun (WGS) entry which is preliminary data.</text>
</comment>
<sequence length="264" mass="29898">MLYDKALTIQFLQKNVEIIMAKPSIEHWQTEIVRFSLMTKEPFSEKIEEWWKALTGSPPEEVTTRPIAGFKSVSSMIDDYVLELRTQFNRVDIIASPNPSISKELLSLGAAETSNEMICRRVAEWVEHSAHLPIIRLAFLPTFFRPVENTEYANSIISSYLGIPEECLREAKDLALQANFQKKSAAVENTVINRIAKFSSPIAQIMSIGDGIPVPQIHERHLCRAEIDINTDVDRTDGFTPREQAVVLRELITSAETLISKGWL</sequence>
<protein>
    <submittedName>
        <fullName evidence="1">Uncharacterized protein</fullName>
    </submittedName>
</protein>
<gene>
    <name evidence="1" type="ORF">QEG23_004194</name>
</gene>
<reference evidence="1" key="1">
    <citation type="submission" date="2022-07" db="EMBL/GenBank/DDBJ databases">
        <authorList>
            <consortium name="DAFM: The Division of Animal and Food Microbiology"/>
        </authorList>
    </citation>
    <scope>NUCLEOTIDE SEQUENCE</scope>
    <source>
        <strain evidence="1">19MO01SH01-2</strain>
    </source>
</reference>
<dbReference type="RefSeq" id="WP_162622074.1">
    <property type="nucleotide sequence ID" value="NZ_CP029773.1"/>
</dbReference>
<evidence type="ECO:0000313" key="1">
    <source>
        <dbReference type="EMBL" id="EKT4094625.1"/>
    </source>
</evidence>
<dbReference type="Proteomes" id="UP001218208">
    <property type="component" value="Unassembled WGS sequence"/>
</dbReference>
<dbReference type="EMBL" id="ABLOJW010000032">
    <property type="protein sequence ID" value="EKT4094625.1"/>
    <property type="molecule type" value="Genomic_DNA"/>
</dbReference>